<evidence type="ECO:0000313" key="2">
    <source>
        <dbReference type="Proteomes" id="UP001580430"/>
    </source>
</evidence>
<dbReference type="RefSeq" id="WP_375518183.1">
    <property type="nucleotide sequence ID" value="NZ_JBHIRY010000001.1"/>
</dbReference>
<evidence type="ECO:0000313" key="1">
    <source>
        <dbReference type="EMBL" id="MFB5758931.1"/>
    </source>
</evidence>
<gene>
    <name evidence="1" type="ORF">ACE5LO_00860</name>
</gene>
<dbReference type="Proteomes" id="UP001580430">
    <property type="component" value="Unassembled WGS sequence"/>
</dbReference>
<protein>
    <submittedName>
        <fullName evidence="1">Uncharacterized protein</fullName>
    </submittedName>
</protein>
<comment type="caution">
    <text evidence="1">The sequence shown here is derived from an EMBL/GenBank/DDBJ whole genome shotgun (WGS) entry which is preliminary data.</text>
</comment>
<sequence>MFYNVAMTQEGKQMVLSSEEKTKHYAQNDIAELAELRGLIIDFDQTRPVVGKGKQGSTITKAFKERKKLRAAGKRTDY</sequence>
<keyword evidence="2" id="KW-1185">Reference proteome</keyword>
<dbReference type="EMBL" id="JBHIRY010000001">
    <property type="protein sequence ID" value="MFB5758931.1"/>
    <property type="molecule type" value="Genomic_DNA"/>
</dbReference>
<reference evidence="1 2" key="1">
    <citation type="submission" date="2024-09" db="EMBL/GenBank/DDBJ databases">
        <title>Paenibacillus zeirhizospherea sp. nov., isolated from surface of the maize (Zea mays) roots in a horticulture field, Hungary.</title>
        <authorList>
            <person name="Marton D."/>
            <person name="Farkas M."/>
            <person name="Bedics A."/>
            <person name="Toth E."/>
            <person name="Tancsics A."/>
            <person name="Boka K."/>
            <person name="Marati G."/>
            <person name="Kriszt B."/>
            <person name="Cserhati M."/>
        </authorList>
    </citation>
    <scope>NUCLEOTIDE SEQUENCE [LARGE SCALE GENOMIC DNA]</scope>
    <source>
        <strain evidence="1 2">JCM 18446</strain>
    </source>
</reference>
<accession>A0ABV5BUH4</accession>
<name>A0ABV5BUH4_9BACL</name>
<proteinExistence type="predicted"/>
<organism evidence="1 2">
    <name type="scientific">Paenibacillus medicaginis</name>
    <dbReference type="NCBI Taxonomy" id="1470560"/>
    <lineage>
        <taxon>Bacteria</taxon>
        <taxon>Bacillati</taxon>
        <taxon>Bacillota</taxon>
        <taxon>Bacilli</taxon>
        <taxon>Bacillales</taxon>
        <taxon>Paenibacillaceae</taxon>
        <taxon>Paenibacillus</taxon>
    </lineage>
</organism>